<accession>A0AAD7VF22</accession>
<reference evidence="1" key="1">
    <citation type="journal article" date="2023" name="Science">
        <title>Elucidation of the pathway for biosynthesis of saponin adjuvants from the soapbark tree.</title>
        <authorList>
            <person name="Reed J."/>
            <person name="Orme A."/>
            <person name="El-Demerdash A."/>
            <person name="Owen C."/>
            <person name="Martin L.B.B."/>
            <person name="Misra R.C."/>
            <person name="Kikuchi S."/>
            <person name="Rejzek M."/>
            <person name="Martin A.C."/>
            <person name="Harkess A."/>
            <person name="Leebens-Mack J."/>
            <person name="Louveau T."/>
            <person name="Stephenson M.J."/>
            <person name="Osbourn A."/>
        </authorList>
    </citation>
    <scope>NUCLEOTIDE SEQUENCE</scope>
    <source>
        <strain evidence="1">S10</strain>
    </source>
</reference>
<evidence type="ECO:0000313" key="2">
    <source>
        <dbReference type="Proteomes" id="UP001163823"/>
    </source>
</evidence>
<dbReference type="KEGG" id="qsa:O6P43_010956"/>
<proteinExistence type="predicted"/>
<dbReference type="AlphaFoldDB" id="A0AAD7VF22"/>
<sequence>MNIHFKDRKDPRSKTCIYLISDIKSVCIYEAKNRGGGLKGHTFFPRGAFPYQLSPSLTLSVSSPPSQSLQSHPRRFLLSRASPIFFSEGVYSGSKKFKLSYCWWHKRNGFYYRCLFYIPDPSSGTP</sequence>
<evidence type="ECO:0000313" key="1">
    <source>
        <dbReference type="EMBL" id="KAJ7973180.1"/>
    </source>
</evidence>
<gene>
    <name evidence="1" type="ORF">O6P43_010956</name>
</gene>
<dbReference type="Proteomes" id="UP001163823">
    <property type="component" value="Chromosome 4"/>
</dbReference>
<dbReference type="EMBL" id="JARAOO010000004">
    <property type="protein sequence ID" value="KAJ7973180.1"/>
    <property type="molecule type" value="Genomic_DNA"/>
</dbReference>
<name>A0AAD7VF22_QUISA</name>
<keyword evidence="2" id="KW-1185">Reference proteome</keyword>
<organism evidence="1 2">
    <name type="scientific">Quillaja saponaria</name>
    <name type="common">Soap bark tree</name>
    <dbReference type="NCBI Taxonomy" id="32244"/>
    <lineage>
        <taxon>Eukaryota</taxon>
        <taxon>Viridiplantae</taxon>
        <taxon>Streptophyta</taxon>
        <taxon>Embryophyta</taxon>
        <taxon>Tracheophyta</taxon>
        <taxon>Spermatophyta</taxon>
        <taxon>Magnoliopsida</taxon>
        <taxon>eudicotyledons</taxon>
        <taxon>Gunneridae</taxon>
        <taxon>Pentapetalae</taxon>
        <taxon>rosids</taxon>
        <taxon>fabids</taxon>
        <taxon>Fabales</taxon>
        <taxon>Quillajaceae</taxon>
        <taxon>Quillaja</taxon>
    </lineage>
</organism>
<comment type="caution">
    <text evidence="1">The sequence shown here is derived from an EMBL/GenBank/DDBJ whole genome shotgun (WGS) entry which is preliminary data.</text>
</comment>
<protein>
    <submittedName>
        <fullName evidence="1">Uncharacterized protein</fullName>
    </submittedName>
</protein>